<evidence type="ECO:0000256" key="4">
    <source>
        <dbReference type="ARBA" id="ARBA00022759"/>
    </source>
</evidence>
<dbReference type="EMBL" id="BFEA01000017">
    <property type="protein sequence ID" value="GBG61182.1"/>
    <property type="molecule type" value="Genomic_DNA"/>
</dbReference>
<dbReference type="Pfam" id="PF00665">
    <property type="entry name" value="rve"/>
    <property type="match status" value="1"/>
</dbReference>
<organism evidence="7 8">
    <name type="scientific">Chara braunii</name>
    <name type="common">Braun's stonewort</name>
    <dbReference type="NCBI Taxonomy" id="69332"/>
    <lineage>
        <taxon>Eukaryota</taxon>
        <taxon>Viridiplantae</taxon>
        <taxon>Streptophyta</taxon>
        <taxon>Charophyceae</taxon>
        <taxon>Charales</taxon>
        <taxon>Characeae</taxon>
        <taxon>Chara</taxon>
    </lineage>
</organism>
<dbReference type="InterPro" id="IPR050951">
    <property type="entry name" value="Retrovirus_Pol_polyprotein"/>
</dbReference>
<dbReference type="InterPro" id="IPR001584">
    <property type="entry name" value="Integrase_cat-core"/>
</dbReference>
<keyword evidence="3" id="KW-0540">Nuclease</keyword>
<proteinExistence type="predicted"/>
<keyword evidence="1" id="KW-0808">Transferase</keyword>
<dbReference type="InterPro" id="IPR036397">
    <property type="entry name" value="RNaseH_sf"/>
</dbReference>
<feature type="region of interest" description="Disordered" evidence="5">
    <location>
        <begin position="467"/>
        <end position="490"/>
    </location>
</feature>
<dbReference type="Pfam" id="PF24626">
    <property type="entry name" value="SH3_Tf2-1"/>
    <property type="match status" value="1"/>
</dbReference>
<dbReference type="InterPro" id="IPR021109">
    <property type="entry name" value="Peptidase_aspartic_dom_sf"/>
</dbReference>
<keyword evidence="4" id="KW-0378">Hydrolase</keyword>
<dbReference type="GO" id="GO:0004519">
    <property type="term" value="F:endonuclease activity"/>
    <property type="evidence" value="ECO:0007669"/>
    <property type="project" value="UniProtKB-KW"/>
</dbReference>
<feature type="domain" description="Integrase catalytic" evidence="6">
    <location>
        <begin position="761"/>
        <end position="922"/>
    </location>
</feature>
<dbReference type="Gene3D" id="2.40.70.10">
    <property type="entry name" value="Acid Proteases"/>
    <property type="match status" value="1"/>
</dbReference>
<evidence type="ECO:0000256" key="3">
    <source>
        <dbReference type="ARBA" id="ARBA00022722"/>
    </source>
</evidence>
<dbReference type="Gramene" id="GBG61182">
    <property type="protein sequence ID" value="GBG61182"/>
    <property type="gene ID" value="CBR_g19258"/>
</dbReference>
<evidence type="ECO:0000256" key="1">
    <source>
        <dbReference type="ARBA" id="ARBA00022679"/>
    </source>
</evidence>
<dbReference type="GO" id="GO:0015074">
    <property type="term" value="P:DNA integration"/>
    <property type="evidence" value="ECO:0007669"/>
    <property type="project" value="InterPro"/>
</dbReference>
<comment type="caution">
    <text evidence="7">The sequence shown here is derived from an EMBL/GenBank/DDBJ whole genome shotgun (WGS) entry which is preliminary data.</text>
</comment>
<feature type="compositionally biased region" description="Low complexity" evidence="5">
    <location>
        <begin position="72"/>
        <end position="83"/>
    </location>
</feature>
<feature type="region of interest" description="Disordered" evidence="5">
    <location>
        <begin position="72"/>
        <end position="127"/>
    </location>
</feature>
<feature type="region of interest" description="Disordered" evidence="5">
    <location>
        <begin position="1138"/>
        <end position="1165"/>
    </location>
</feature>
<evidence type="ECO:0000313" key="8">
    <source>
        <dbReference type="Proteomes" id="UP000265515"/>
    </source>
</evidence>
<dbReference type="InterPro" id="IPR056924">
    <property type="entry name" value="SH3_Tf2-1"/>
</dbReference>
<feature type="compositionally biased region" description="Low complexity" evidence="5">
    <location>
        <begin position="94"/>
        <end position="114"/>
    </location>
</feature>
<keyword evidence="4" id="KW-0255">Endonuclease</keyword>
<feature type="region of interest" description="Disordered" evidence="5">
    <location>
        <begin position="263"/>
        <end position="286"/>
    </location>
</feature>
<accession>A0A388JTZ7</accession>
<dbReference type="GO" id="GO:0003676">
    <property type="term" value="F:nucleic acid binding"/>
    <property type="evidence" value="ECO:0007669"/>
    <property type="project" value="InterPro"/>
</dbReference>
<evidence type="ECO:0000259" key="6">
    <source>
        <dbReference type="PROSITE" id="PS50994"/>
    </source>
</evidence>
<keyword evidence="2" id="KW-0548">Nucleotidyltransferase</keyword>
<name>A0A388JTZ7_CHABU</name>
<dbReference type="InterPro" id="IPR012337">
    <property type="entry name" value="RNaseH-like_sf"/>
</dbReference>
<dbReference type="PANTHER" id="PTHR37984:SF5">
    <property type="entry name" value="PROTEIN NYNRIN-LIKE"/>
    <property type="match status" value="1"/>
</dbReference>
<protein>
    <recommendedName>
        <fullName evidence="6">Integrase catalytic domain-containing protein</fullName>
    </recommendedName>
</protein>
<dbReference type="SUPFAM" id="SSF53098">
    <property type="entry name" value="Ribonuclease H-like"/>
    <property type="match status" value="1"/>
</dbReference>
<evidence type="ECO:0000256" key="5">
    <source>
        <dbReference type="SAM" id="MobiDB-lite"/>
    </source>
</evidence>
<keyword evidence="8" id="KW-1185">Reference proteome</keyword>
<dbReference type="Proteomes" id="UP000265515">
    <property type="component" value="Unassembled WGS sequence"/>
</dbReference>
<dbReference type="OrthoDB" id="1939135at2759"/>
<dbReference type="PANTHER" id="PTHR37984">
    <property type="entry name" value="PROTEIN CBG26694"/>
    <property type="match status" value="1"/>
</dbReference>
<evidence type="ECO:0000313" key="7">
    <source>
        <dbReference type="EMBL" id="GBG61182.1"/>
    </source>
</evidence>
<dbReference type="AlphaFoldDB" id="A0A388JTZ7"/>
<dbReference type="GO" id="GO:0016779">
    <property type="term" value="F:nucleotidyltransferase activity"/>
    <property type="evidence" value="ECO:0007669"/>
    <property type="project" value="UniProtKB-KW"/>
</dbReference>
<dbReference type="PROSITE" id="PS50994">
    <property type="entry name" value="INTEGRASE"/>
    <property type="match status" value="1"/>
</dbReference>
<dbReference type="Gene3D" id="3.30.420.10">
    <property type="entry name" value="Ribonuclease H-like superfamily/Ribonuclease H"/>
    <property type="match status" value="1"/>
</dbReference>
<sequence length="1175" mass="130849">MSGSDPVDDRADIRRLTRAGALRVPHVFQALDPGEERRLRRARALAAGIAAANAAAREQATAARAAAMANGPSSAASSSASSSGTNMGQLGMPTSSTSSSGTSGSTGSGQSSSQMAGAQFSPLTPRQRELREIQQVEMLRRKLEHDLKEATDRENAMKTRAARLESLEADKAELEGLDESALTDPLKVLRKNMLSLHAHVDSKLDFMQSTLDQILDALTRPGFRPPAQSPLPLSAMSGPFPVQVGTQPSGTSAAVSLTVASSSSGPAVGATPPQQPVQQSGQPTGQWYPKTPMKPPLAFSGEGKGEELNTWLITVPVWVKAKRTLLEDEVVTAASYLEGKAAKWLDGVVIKAGYGRRMADWAKSLTLDQFMEMVEARWHNPQEAQKATDAINKLDQRKFRSVRELTTTVESLILVPGINYSDQFLLTTFVRCLPENIRNLLASEAHTEYHSFETLSRKALNLEATLGNAQPTSGNDSKKKKSPQEWKKKGAKLMMVESDGTQTEIDELFDLMDYSEYDGEEVAEGSTLAAVVKTKAAGRGKGQPRGQGTAASNQTKQAEWVKAGLEQDVWRDRRTRGACINCGEYEHSQYKCQNAKDRVRHLSRPVASTLANKERMIVTDYIKDVVCTFSYGGGELNHKISFLVSDDLPFDMLLGMYYLEVAKPQFDWDKKVLKHKLPDGRTVRLTKLKANSIIDTYGCLCASAFYNYYQQNQEEGMYLVYVSEKGEAVKTPPEIEGVVAKFPDLFEEPTGVVEREVVHTIEIIPGRQSVSMDFMDTLVTSKSGKRHIFVIIDRFTKYARLVAMPESARTDHVIKLFKDNWVRDFGLPKTIVSDRDVRFTSELWKKTAEQMGSQLRMTSGNHPEAIRQAEQMNRVVQHLLRHYIRPSQDDWDEKLPLIASLYNNVVHNSTSVSPNQLHLGWKPRSTLDFLLPENRPAATPGTLEYGVQYEKLLQEVVEHMKKAQQAMIASENQHRRQSTFQVGERVWVKASELGQEFGISGKLMPQYFSPSEVLDIVGDEMDGPTYVIRVPGHLRTHPVFHASKLAPFAETDQFPSRRSMLPPTMDGQVDIDDIVDHRDMPVAKPLGRGRPPRPKREYRVRFRHHTDPTEDRWFTREELIETTPQVVAEYERKLKGKAPAKLTSRDVLTSRARSAGPTPRRSNYSDCVKEGIGIT</sequence>
<evidence type="ECO:0000256" key="2">
    <source>
        <dbReference type="ARBA" id="ARBA00022695"/>
    </source>
</evidence>
<gene>
    <name evidence="7" type="ORF">CBR_g19258</name>
</gene>
<reference evidence="7 8" key="1">
    <citation type="journal article" date="2018" name="Cell">
        <title>The Chara Genome: Secondary Complexity and Implications for Plant Terrestrialization.</title>
        <authorList>
            <person name="Nishiyama T."/>
            <person name="Sakayama H."/>
            <person name="Vries J.D."/>
            <person name="Buschmann H."/>
            <person name="Saint-Marcoux D."/>
            <person name="Ullrich K.K."/>
            <person name="Haas F.B."/>
            <person name="Vanderstraeten L."/>
            <person name="Becker D."/>
            <person name="Lang D."/>
            <person name="Vosolsobe S."/>
            <person name="Rombauts S."/>
            <person name="Wilhelmsson P.K.I."/>
            <person name="Janitza P."/>
            <person name="Kern R."/>
            <person name="Heyl A."/>
            <person name="Rumpler F."/>
            <person name="Villalobos L.I.A.C."/>
            <person name="Clay J.M."/>
            <person name="Skokan R."/>
            <person name="Toyoda A."/>
            <person name="Suzuki Y."/>
            <person name="Kagoshima H."/>
            <person name="Schijlen E."/>
            <person name="Tajeshwar N."/>
            <person name="Catarino B."/>
            <person name="Hetherington A.J."/>
            <person name="Saltykova A."/>
            <person name="Bonnot C."/>
            <person name="Breuninger H."/>
            <person name="Symeonidi A."/>
            <person name="Radhakrishnan G.V."/>
            <person name="Van Nieuwerburgh F."/>
            <person name="Deforce D."/>
            <person name="Chang C."/>
            <person name="Karol K.G."/>
            <person name="Hedrich R."/>
            <person name="Ulvskov P."/>
            <person name="Glockner G."/>
            <person name="Delwiche C.F."/>
            <person name="Petrasek J."/>
            <person name="Van de Peer Y."/>
            <person name="Friml J."/>
            <person name="Beilby M."/>
            <person name="Dolan L."/>
            <person name="Kohara Y."/>
            <person name="Sugano S."/>
            <person name="Fujiyama A."/>
            <person name="Delaux P.-M."/>
            <person name="Quint M."/>
            <person name="TheiBen G."/>
            <person name="Hagemann M."/>
            <person name="Harholt J."/>
            <person name="Dunand C."/>
            <person name="Zachgo S."/>
            <person name="Langdale J."/>
            <person name="Maumus F."/>
            <person name="Straeten D.V.D."/>
            <person name="Gould S.B."/>
            <person name="Rensing S.A."/>
        </authorList>
    </citation>
    <scope>NUCLEOTIDE SEQUENCE [LARGE SCALE GENOMIC DNA]</scope>
    <source>
        <strain evidence="7 8">S276</strain>
    </source>
</reference>